<dbReference type="EMBL" id="CAJVCH010171252">
    <property type="protein sequence ID" value="CAG7728962.1"/>
    <property type="molecule type" value="Genomic_DNA"/>
</dbReference>
<reference evidence="1" key="1">
    <citation type="submission" date="2021-06" db="EMBL/GenBank/DDBJ databases">
        <authorList>
            <person name="Hodson N. C."/>
            <person name="Mongue J. A."/>
            <person name="Jaron S. K."/>
        </authorList>
    </citation>
    <scope>NUCLEOTIDE SEQUENCE</scope>
</reference>
<keyword evidence="2" id="KW-1185">Reference proteome</keyword>
<feature type="non-terminal residue" evidence="1">
    <location>
        <position position="1"/>
    </location>
</feature>
<evidence type="ECO:0000313" key="2">
    <source>
        <dbReference type="Proteomes" id="UP000708208"/>
    </source>
</evidence>
<proteinExistence type="predicted"/>
<comment type="caution">
    <text evidence="1">The sequence shown here is derived from an EMBL/GenBank/DDBJ whole genome shotgun (WGS) entry which is preliminary data.</text>
</comment>
<dbReference type="Proteomes" id="UP000708208">
    <property type="component" value="Unassembled WGS sequence"/>
</dbReference>
<organism evidence="1 2">
    <name type="scientific">Allacma fusca</name>
    <dbReference type="NCBI Taxonomy" id="39272"/>
    <lineage>
        <taxon>Eukaryota</taxon>
        <taxon>Metazoa</taxon>
        <taxon>Ecdysozoa</taxon>
        <taxon>Arthropoda</taxon>
        <taxon>Hexapoda</taxon>
        <taxon>Collembola</taxon>
        <taxon>Symphypleona</taxon>
        <taxon>Sminthuridae</taxon>
        <taxon>Allacma</taxon>
    </lineage>
</organism>
<accession>A0A8J2K3X0</accession>
<gene>
    <name evidence="1" type="ORF">AFUS01_LOCUS17705</name>
</gene>
<evidence type="ECO:0000313" key="1">
    <source>
        <dbReference type="EMBL" id="CAG7728962.1"/>
    </source>
</evidence>
<dbReference type="AlphaFoldDB" id="A0A8J2K3X0"/>
<sequence length="52" mass="5964">SQTQDSDEGKLNDDLDILYAVLDVKPFGKSSTESAWKEIHEKLPHIKTDWSF</sequence>
<name>A0A8J2K3X0_9HEXA</name>
<protein>
    <submittedName>
        <fullName evidence="1">Uncharacterized protein</fullName>
    </submittedName>
</protein>